<protein>
    <submittedName>
        <fullName evidence="1">DUF192 domain-containing protein</fullName>
    </submittedName>
</protein>
<organism evidence="1 2">
    <name type="scientific">Sphingobium olei</name>
    <dbReference type="NCBI Taxonomy" id="420955"/>
    <lineage>
        <taxon>Bacteria</taxon>
        <taxon>Pseudomonadati</taxon>
        <taxon>Pseudomonadota</taxon>
        <taxon>Alphaproteobacteria</taxon>
        <taxon>Sphingomonadales</taxon>
        <taxon>Sphingomonadaceae</taxon>
        <taxon>Sphingobium</taxon>
    </lineage>
</organism>
<dbReference type="Proteomes" id="UP001597203">
    <property type="component" value="Unassembled WGS sequence"/>
</dbReference>
<gene>
    <name evidence="1" type="ORF">ACFQ24_17380</name>
</gene>
<keyword evidence="2" id="KW-1185">Reference proteome</keyword>
<dbReference type="PROSITE" id="PS51257">
    <property type="entry name" value="PROKAR_LIPOPROTEIN"/>
    <property type="match status" value="1"/>
</dbReference>
<dbReference type="Pfam" id="PF02643">
    <property type="entry name" value="DUF192"/>
    <property type="match status" value="1"/>
</dbReference>
<accession>A0ABW3P6E1</accession>
<dbReference type="RefSeq" id="WP_380913506.1">
    <property type="nucleotide sequence ID" value="NZ_JBHTLS010000133.1"/>
</dbReference>
<sequence>MMRFAAFLALGLLAACSQSKPVADDAAAARAAPALLPVLIRGAKGVHRFDVEVARTPQEQQTGLMFRKELAADGGMLFPMEPPRTASFWMKDTLIPLDLLFVHTDGTIAFIKAQAQPYDRTPVSAGVPVAAVLELRGGRAAELGIAEGDRVAWGGCAVPQDKRATDLNFCPSDTPLARADRSG</sequence>
<dbReference type="PANTHER" id="PTHR37953">
    <property type="entry name" value="UPF0127 PROTEIN MJ1496"/>
    <property type="match status" value="1"/>
</dbReference>
<dbReference type="PANTHER" id="PTHR37953:SF1">
    <property type="entry name" value="UPF0127 PROTEIN MJ1496"/>
    <property type="match status" value="1"/>
</dbReference>
<dbReference type="Gene3D" id="2.60.120.1140">
    <property type="entry name" value="Protein of unknown function DUF192"/>
    <property type="match status" value="1"/>
</dbReference>
<comment type="caution">
    <text evidence="1">The sequence shown here is derived from an EMBL/GenBank/DDBJ whole genome shotgun (WGS) entry which is preliminary data.</text>
</comment>
<evidence type="ECO:0000313" key="1">
    <source>
        <dbReference type="EMBL" id="MFD1106638.1"/>
    </source>
</evidence>
<dbReference type="InterPro" id="IPR038695">
    <property type="entry name" value="Saro_0823-like_sf"/>
</dbReference>
<name>A0ABW3P6E1_9SPHN</name>
<reference evidence="2" key="1">
    <citation type="journal article" date="2019" name="Int. J. Syst. Evol. Microbiol.">
        <title>The Global Catalogue of Microorganisms (GCM) 10K type strain sequencing project: providing services to taxonomists for standard genome sequencing and annotation.</title>
        <authorList>
            <consortium name="The Broad Institute Genomics Platform"/>
            <consortium name="The Broad Institute Genome Sequencing Center for Infectious Disease"/>
            <person name="Wu L."/>
            <person name="Ma J."/>
        </authorList>
    </citation>
    <scope>NUCLEOTIDE SEQUENCE [LARGE SCALE GENOMIC DNA]</scope>
    <source>
        <strain evidence="2">CCUG 54329</strain>
    </source>
</reference>
<dbReference type="InterPro" id="IPR003795">
    <property type="entry name" value="DUF192"/>
</dbReference>
<evidence type="ECO:0000313" key="2">
    <source>
        <dbReference type="Proteomes" id="UP001597203"/>
    </source>
</evidence>
<proteinExistence type="predicted"/>
<dbReference type="EMBL" id="JBHTLS010000133">
    <property type="protein sequence ID" value="MFD1106638.1"/>
    <property type="molecule type" value="Genomic_DNA"/>
</dbReference>